<dbReference type="InterPro" id="IPR054712">
    <property type="entry name" value="Cas3-like_dom"/>
</dbReference>
<evidence type="ECO:0000259" key="6">
    <source>
        <dbReference type="PROSITE" id="PS51643"/>
    </source>
</evidence>
<evidence type="ECO:0000256" key="2">
    <source>
        <dbReference type="ARBA" id="ARBA00022801"/>
    </source>
</evidence>
<feature type="domain" description="HD Cas3-type" evidence="6">
    <location>
        <begin position="33"/>
        <end position="202"/>
    </location>
</feature>
<name>A0A7C4GHR4_UNCW3</name>
<gene>
    <name evidence="7" type="primary">cas3</name>
    <name evidence="7" type="ORF">ENS41_06870</name>
</gene>
<keyword evidence="2" id="KW-0378">Hydrolase</keyword>
<dbReference type="SMART" id="SM00471">
    <property type="entry name" value="HDc"/>
    <property type="match status" value="1"/>
</dbReference>
<dbReference type="InterPro" id="IPR006474">
    <property type="entry name" value="Helicase_Cas3_CRISPR-ass_core"/>
</dbReference>
<evidence type="ECO:0000313" key="7">
    <source>
        <dbReference type="EMBL" id="HGK28662.1"/>
    </source>
</evidence>
<dbReference type="GO" id="GO:0016787">
    <property type="term" value="F:hydrolase activity"/>
    <property type="evidence" value="ECO:0007669"/>
    <property type="project" value="UniProtKB-KW"/>
</dbReference>
<keyword evidence="5" id="KW-0051">Antiviral defense</keyword>
<dbReference type="CDD" id="cd17930">
    <property type="entry name" value="DEXHc_cas3"/>
    <property type="match status" value="1"/>
</dbReference>
<evidence type="ECO:0000256" key="4">
    <source>
        <dbReference type="ARBA" id="ARBA00022840"/>
    </source>
</evidence>
<dbReference type="Pfam" id="PF22590">
    <property type="entry name" value="Cas3-like_C_2"/>
    <property type="match status" value="1"/>
</dbReference>
<dbReference type="InterPro" id="IPR006674">
    <property type="entry name" value="HD_domain"/>
</dbReference>
<dbReference type="Pfam" id="PF01966">
    <property type="entry name" value="HD"/>
    <property type="match status" value="1"/>
</dbReference>
<dbReference type="InterPro" id="IPR027417">
    <property type="entry name" value="P-loop_NTPase"/>
</dbReference>
<dbReference type="GO" id="GO:0005524">
    <property type="term" value="F:ATP binding"/>
    <property type="evidence" value="ECO:0007669"/>
    <property type="project" value="UniProtKB-KW"/>
</dbReference>
<dbReference type="SUPFAM" id="SSF52540">
    <property type="entry name" value="P-loop containing nucleoside triphosphate hydrolases"/>
    <property type="match status" value="1"/>
</dbReference>
<dbReference type="Pfam" id="PF00270">
    <property type="entry name" value="DEAD"/>
    <property type="match status" value="1"/>
</dbReference>
<dbReference type="NCBIfam" id="TIGR01596">
    <property type="entry name" value="cas3_HD"/>
    <property type="match status" value="1"/>
</dbReference>
<accession>A0A7C4GHR4</accession>
<keyword evidence="3" id="KW-0347">Helicase</keyword>
<proteinExistence type="predicted"/>
<dbReference type="GO" id="GO:0003676">
    <property type="term" value="F:nucleic acid binding"/>
    <property type="evidence" value="ECO:0007669"/>
    <property type="project" value="InterPro"/>
</dbReference>
<dbReference type="PROSITE" id="PS51643">
    <property type="entry name" value="HD_CAS3"/>
    <property type="match status" value="1"/>
</dbReference>
<dbReference type="SMART" id="SM00487">
    <property type="entry name" value="DEXDc"/>
    <property type="match status" value="1"/>
</dbReference>
<dbReference type="SUPFAM" id="SSF109604">
    <property type="entry name" value="HD-domain/PDEase-like"/>
    <property type="match status" value="1"/>
</dbReference>
<dbReference type="Gene3D" id="3.40.50.300">
    <property type="entry name" value="P-loop containing nucleotide triphosphate hydrolases"/>
    <property type="match status" value="2"/>
</dbReference>
<dbReference type="AlphaFoldDB" id="A0A7C4GHR4"/>
<dbReference type="EMBL" id="DSUT01000144">
    <property type="protein sequence ID" value="HGK28662.1"/>
    <property type="molecule type" value="Genomic_DNA"/>
</dbReference>
<dbReference type="GO" id="GO:0051607">
    <property type="term" value="P:defense response to virus"/>
    <property type="evidence" value="ECO:0007669"/>
    <property type="project" value="UniProtKB-KW"/>
</dbReference>
<keyword evidence="4" id="KW-0067">ATP-binding</keyword>
<comment type="caution">
    <text evidence="7">The sequence shown here is derived from an EMBL/GenBank/DDBJ whole genome shotgun (WGS) entry which is preliminary data.</text>
</comment>
<sequence length="779" mass="87849">MVTYADTPRRHGTPAAWRCCLPSGFLAHGSSRDGSRTDTVADHLRSVAERAAEYAKAFGADGEARLAGLLHDIGKYGELFQMRLLGQAEHVDHWSAGAWLALQQFRHAGLAAALAVQGHHIGLQRIDKAALVGLKPTRWNSAMHDQWQLSEPDAGVLMRRFRDDALDLVPPNVSLYNPDEKKVAAMMDVRMLFSALVDADFIETEAHFKAIDSEKRYRDPGPTLDPVRALEQLFSYITRLTSESKGAAVVNQLRADILRACLEAADGPQGQYTLTAPTGSGKTLAMLAFALEHAAKHELRRVVMVIPYLNIIDQTAEVFRDVLQPVFGPEYVLEHHSLVGTRGEDDVRDASEDRQRELSENWDAPVIVTTSVQMLESLFANRPSACRKLHRLARSVILFDEVQTLRTDLAVPTLAALARLVERYGATVVFATASQPAFDHLGEHVKKWCSCGWQPSEIVPRELDLSIRARRTKVEWPDFDVPIEWEELADRLAGEDCVQVLCVVNLKRHALLLFQRLRERLSTDEGLFHVSTSMCPAHRRKVIEEVRQRLASNQCCRLVATQCVEAGVDLDFPMAFRAWGPLESIAQVAGRCNRNGRFQLGSVHVFIPRDDKYPSGDYRQAASVARQLFVTRGGQLDLDDPTLFQDYYRQLYAFARPEDRNQPLSEAIQLQDFVKVAELYRLIPDVAVNILVPYDDRAYQELCERVRRDGISLDWIRAARPHTIGVYRPKHDAPIRRWLEPVTVAAARPTEDWFVYLKREHYDYKTGLNPPGSMECLIG</sequence>
<evidence type="ECO:0000256" key="3">
    <source>
        <dbReference type="ARBA" id="ARBA00022806"/>
    </source>
</evidence>
<dbReference type="PANTHER" id="PTHR24031">
    <property type="entry name" value="RNA HELICASE"/>
    <property type="match status" value="1"/>
</dbReference>
<dbReference type="NCBIfam" id="TIGR01587">
    <property type="entry name" value="cas3_core"/>
    <property type="match status" value="1"/>
</dbReference>
<dbReference type="InterPro" id="IPR003607">
    <property type="entry name" value="HD/PDEase_dom"/>
</dbReference>
<dbReference type="InterPro" id="IPR006483">
    <property type="entry name" value="CRISPR-assoc_Cas3_HD"/>
</dbReference>
<protein>
    <submittedName>
        <fullName evidence="7">CRISPR-associated helicase Cas3</fullName>
    </submittedName>
</protein>
<evidence type="ECO:0000256" key="1">
    <source>
        <dbReference type="ARBA" id="ARBA00022741"/>
    </source>
</evidence>
<dbReference type="GO" id="GO:0004386">
    <property type="term" value="F:helicase activity"/>
    <property type="evidence" value="ECO:0007669"/>
    <property type="project" value="UniProtKB-KW"/>
</dbReference>
<dbReference type="InterPro" id="IPR011545">
    <property type="entry name" value="DEAD/DEAH_box_helicase_dom"/>
</dbReference>
<keyword evidence="1" id="KW-0547">Nucleotide-binding</keyword>
<dbReference type="InterPro" id="IPR014001">
    <property type="entry name" value="Helicase_ATP-bd"/>
</dbReference>
<evidence type="ECO:0000256" key="5">
    <source>
        <dbReference type="ARBA" id="ARBA00023118"/>
    </source>
</evidence>
<dbReference type="Gene3D" id="1.10.3210.10">
    <property type="entry name" value="Hypothetical protein af1432"/>
    <property type="match status" value="1"/>
</dbReference>
<dbReference type="CDD" id="cd09641">
    <property type="entry name" value="Cas3''_I"/>
    <property type="match status" value="1"/>
</dbReference>
<organism evidence="7">
    <name type="scientific">candidate division WOR-3 bacterium</name>
    <dbReference type="NCBI Taxonomy" id="2052148"/>
    <lineage>
        <taxon>Bacteria</taxon>
        <taxon>Bacteria division WOR-3</taxon>
    </lineage>
</organism>
<reference evidence="7" key="1">
    <citation type="journal article" date="2020" name="mSystems">
        <title>Genome- and Community-Level Interaction Insights into Carbon Utilization and Element Cycling Functions of Hydrothermarchaeota in Hydrothermal Sediment.</title>
        <authorList>
            <person name="Zhou Z."/>
            <person name="Liu Y."/>
            <person name="Xu W."/>
            <person name="Pan J."/>
            <person name="Luo Z.H."/>
            <person name="Li M."/>
        </authorList>
    </citation>
    <scope>NUCLEOTIDE SEQUENCE [LARGE SCALE GENOMIC DNA]</scope>
    <source>
        <strain evidence="7">SpSt-488</strain>
    </source>
</reference>